<dbReference type="Proteomes" id="UP000373449">
    <property type="component" value="Unassembled WGS sequence"/>
</dbReference>
<dbReference type="AlphaFoldDB" id="A0A484ZV60"/>
<accession>A0A484ZV60</accession>
<sequence>MRTEQAALGLADARVRQAQAEAEEKEGLVQANVTAEKLLAEARGEQEKGLARARILEAQAAAEEKQGLAKPGFWKRS</sequence>
<proteinExistence type="predicted"/>
<dbReference type="EMBL" id="CAADJA010000002">
    <property type="protein sequence ID" value="VFS51758.1"/>
    <property type="molecule type" value="Genomic_DNA"/>
</dbReference>
<evidence type="ECO:0000313" key="2">
    <source>
        <dbReference type="Proteomes" id="UP000373449"/>
    </source>
</evidence>
<evidence type="ECO:0008006" key="3">
    <source>
        <dbReference type="Google" id="ProtNLM"/>
    </source>
</evidence>
<name>A0A484ZV60_9GAMM</name>
<reference evidence="1 2" key="1">
    <citation type="submission" date="2019-03" db="EMBL/GenBank/DDBJ databases">
        <authorList>
            <consortium name="Pathogen Informatics"/>
        </authorList>
    </citation>
    <scope>NUCLEOTIDE SEQUENCE [LARGE SCALE GENOMIC DNA]</scope>
    <source>
        <strain evidence="1 2">NCTC12282</strain>
    </source>
</reference>
<organism evidence="1 2">
    <name type="scientific">Budvicia aquatica</name>
    <dbReference type="NCBI Taxonomy" id="82979"/>
    <lineage>
        <taxon>Bacteria</taxon>
        <taxon>Pseudomonadati</taxon>
        <taxon>Pseudomonadota</taxon>
        <taxon>Gammaproteobacteria</taxon>
        <taxon>Enterobacterales</taxon>
        <taxon>Budviciaceae</taxon>
        <taxon>Budvicia</taxon>
    </lineage>
</organism>
<evidence type="ECO:0000313" key="1">
    <source>
        <dbReference type="EMBL" id="VFS51758.1"/>
    </source>
</evidence>
<gene>
    <name evidence="1" type="ORF">NCTC12282_05407</name>
</gene>
<protein>
    <recommendedName>
        <fullName evidence="3">Inner membrane protein yqiK</fullName>
    </recommendedName>
</protein>